<dbReference type="Gene3D" id="3.30.565.10">
    <property type="entry name" value="Histidine kinase-like ATPase, C-terminal domain"/>
    <property type="match status" value="1"/>
</dbReference>
<evidence type="ECO:0000259" key="13">
    <source>
        <dbReference type="PROSITE" id="PS50109"/>
    </source>
</evidence>
<dbReference type="SMART" id="SM00448">
    <property type="entry name" value="REC"/>
    <property type="match status" value="2"/>
</dbReference>
<dbReference type="GO" id="GO:0005886">
    <property type="term" value="C:plasma membrane"/>
    <property type="evidence" value="ECO:0007669"/>
    <property type="project" value="UniProtKB-SubCell"/>
</dbReference>
<feature type="modified residue" description="4-aspartylphosphate" evidence="11">
    <location>
        <position position="779"/>
    </location>
</feature>
<evidence type="ECO:0000256" key="12">
    <source>
        <dbReference type="SAM" id="Phobius"/>
    </source>
</evidence>
<dbReference type="InterPro" id="IPR011006">
    <property type="entry name" value="CheY-like_superfamily"/>
</dbReference>
<dbReference type="SUPFAM" id="SSF52172">
    <property type="entry name" value="CheY-like"/>
    <property type="match status" value="2"/>
</dbReference>
<dbReference type="InterPro" id="IPR035965">
    <property type="entry name" value="PAS-like_dom_sf"/>
</dbReference>
<dbReference type="SMART" id="SM00387">
    <property type="entry name" value="HATPase_c"/>
    <property type="match status" value="1"/>
</dbReference>
<feature type="domain" description="PAC" evidence="15">
    <location>
        <begin position="414"/>
        <end position="465"/>
    </location>
</feature>
<keyword evidence="6 12" id="KW-0812">Transmembrane</keyword>
<dbReference type="Pfam" id="PF01627">
    <property type="entry name" value="Hpt"/>
    <property type="match status" value="1"/>
</dbReference>
<dbReference type="InterPro" id="IPR001789">
    <property type="entry name" value="Sig_transdc_resp-reg_receiver"/>
</dbReference>
<dbReference type="PROSITE" id="PS50109">
    <property type="entry name" value="HIS_KIN"/>
    <property type="match status" value="1"/>
</dbReference>
<dbReference type="SUPFAM" id="SSF47226">
    <property type="entry name" value="Histidine-containing phosphotransfer domain, HPT domain"/>
    <property type="match status" value="1"/>
</dbReference>
<evidence type="ECO:0000256" key="5">
    <source>
        <dbReference type="ARBA" id="ARBA00022553"/>
    </source>
</evidence>
<dbReference type="SUPFAM" id="SSF55874">
    <property type="entry name" value="ATPase domain of HSP90 chaperone/DNA topoisomerase II/histidine kinase"/>
    <property type="match status" value="1"/>
</dbReference>
<evidence type="ECO:0000256" key="1">
    <source>
        <dbReference type="ARBA" id="ARBA00000085"/>
    </source>
</evidence>
<evidence type="ECO:0000256" key="2">
    <source>
        <dbReference type="ARBA" id="ARBA00004651"/>
    </source>
</evidence>
<evidence type="ECO:0000313" key="17">
    <source>
        <dbReference type="EMBL" id="TCO80728.1"/>
    </source>
</evidence>
<dbReference type="InterPro" id="IPR033479">
    <property type="entry name" value="dCache_1"/>
</dbReference>
<dbReference type="CDD" id="cd00082">
    <property type="entry name" value="HisKA"/>
    <property type="match status" value="1"/>
</dbReference>
<dbReference type="GO" id="GO:0005524">
    <property type="term" value="F:ATP binding"/>
    <property type="evidence" value="ECO:0007669"/>
    <property type="project" value="UniProtKB-KW"/>
</dbReference>
<dbReference type="Proteomes" id="UP000295765">
    <property type="component" value="Unassembled WGS sequence"/>
</dbReference>
<evidence type="ECO:0000256" key="8">
    <source>
        <dbReference type="ARBA" id="ARBA00023012"/>
    </source>
</evidence>
<keyword evidence="4" id="KW-1003">Cell membrane</keyword>
<evidence type="ECO:0000256" key="10">
    <source>
        <dbReference type="PROSITE-ProRule" id="PRU00110"/>
    </source>
</evidence>
<feature type="transmembrane region" description="Helical" evidence="12">
    <location>
        <begin position="20"/>
        <end position="40"/>
    </location>
</feature>
<keyword evidence="8" id="KW-0902">Two-component regulatory system</keyword>
<feature type="domain" description="Response regulatory" evidence="14">
    <location>
        <begin position="725"/>
        <end position="850"/>
    </location>
</feature>
<dbReference type="Pfam" id="PF02518">
    <property type="entry name" value="HATPase_c"/>
    <property type="match status" value="1"/>
</dbReference>
<sequence>MNPLGWKPFRLHHHAFLTEWLLLLGSLLILGSIAGLDLYGEHRDIAERERDRLSMLARVLHDNLRGQLSVIDRALLSIRDDLPAWQQENDGLAQASHRLRAFADAMSGVRTMSILDARGVIVAASRPELIGRSFRERAYFQTALDSPQARTLYVGPPFTTTLGVWTLTVARMIPAADGGFAGLVVATLDPDSLMPILDSALYADDVSVTVVHGNGRLFLSAPQRREWLGADLGQAGSPFARQRDGGQAASFMIDTIWPSGRPGMIAQHTLAPSELGTDQPLVIGVGRTLEAVYASWRAQARLLGAGCAILAVTALFGLYRFQRKRREVDRQVAAAHAALEDRERFLRSLVDILPGMVGYWDAGLRCGFANGAYLEWFGKTAEQMRGIRMQDLLGEPLFSRNEPFIRAALRGERQRFERTLVKADGSTGYTWAHYIPDTVDGQVRGFFVLVSDITALKQAQLELEAVNAALEKRSIEAEAASRAKSSFVANMSHEIRTPMNAVLGLLGLLQRTPLDDRQRDYTLKAQAAARSLLEILDDILDFSKIEAGKLMLDDTRIRLDELLRNLAVVLSTALGGKPVEVLFDIDPALPRALRGDPLRLQQVLLNLAGNAVKFTERGEVVVSVRRLAADPVRLEFAVRDTGIGIPPERIAAIFEGFTQAEASTTRRYGGTGLGLAISQRLVRLMGGELVVESRPGVGSRFRFTVDFRPDAESRPGATPPPRALHVLLVADNPTAREVLIRTTQSFGWRTETVAGAAEAVDAIRRAIEDDLAFDIVCVDWITAGTDGWETVQHIRASESGRHLPVMLMLSAHDRERLAERPTGGPSFAAGAVVIKPLTPSMLFDAVAQATGGMSVHTERHADDLLDTRPLAGLRLLLVEDNPLNQQVARELLTYAGAVVDVADNGREGIVATRNASPPFDAVLMDLQMPDMDGYEATRALRAAGERLPIIAMTANVLPADRDACLAAGMNDHIGKPIDMGELISTVLRHCGLEPARPDGPPPVTAVAAPLPAVPAGIELAAALARLGGNRSLYTALVRRFVAEQSTFAARLDQHVARGELTLAARELHTLKGLAATLGATRLALTAAQVEDSVAAGISTYTVGSRLAELRDALDDATHALNAIGDAFGPPAEMPAAPALDADGVSARLDELAALLAEHNMRALDAYALLRRNTEHLPEDGLPALDDAMHRLDFAAARELIEELRQRIRC</sequence>
<dbReference type="Gene3D" id="3.30.450.20">
    <property type="entry name" value="PAS domain"/>
    <property type="match status" value="2"/>
</dbReference>
<gene>
    <name evidence="17" type="ORF">EV699_11263</name>
</gene>
<evidence type="ECO:0000259" key="15">
    <source>
        <dbReference type="PROSITE" id="PS50113"/>
    </source>
</evidence>
<feature type="domain" description="Response regulatory" evidence="14">
    <location>
        <begin position="874"/>
        <end position="990"/>
    </location>
</feature>
<dbReference type="InterPro" id="IPR005467">
    <property type="entry name" value="His_kinase_dom"/>
</dbReference>
<dbReference type="Pfam" id="PF00512">
    <property type="entry name" value="HisKA"/>
    <property type="match status" value="1"/>
</dbReference>
<dbReference type="InterPro" id="IPR004358">
    <property type="entry name" value="Sig_transdc_His_kin-like_C"/>
</dbReference>
<dbReference type="SUPFAM" id="SSF47384">
    <property type="entry name" value="Homodimeric domain of signal transducing histidine kinase"/>
    <property type="match status" value="1"/>
</dbReference>
<keyword evidence="7 12" id="KW-1133">Transmembrane helix</keyword>
<dbReference type="InterPro" id="IPR036641">
    <property type="entry name" value="HPT_dom_sf"/>
</dbReference>
<dbReference type="EC" id="2.7.13.3" evidence="3"/>
<dbReference type="PROSITE" id="PS50110">
    <property type="entry name" value="RESPONSE_REGULATORY"/>
    <property type="match status" value="2"/>
</dbReference>
<dbReference type="Gene3D" id="3.40.50.2300">
    <property type="match status" value="2"/>
</dbReference>
<evidence type="ECO:0000256" key="6">
    <source>
        <dbReference type="ARBA" id="ARBA00022692"/>
    </source>
</evidence>
<dbReference type="CDD" id="cd16922">
    <property type="entry name" value="HATPase_EvgS-ArcB-TorS-like"/>
    <property type="match status" value="1"/>
</dbReference>
<dbReference type="CDD" id="cd00130">
    <property type="entry name" value="PAS"/>
    <property type="match status" value="1"/>
</dbReference>
<dbReference type="InterPro" id="IPR036097">
    <property type="entry name" value="HisK_dim/P_sf"/>
</dbReference>
<dbReference type="Gene3D" id="1.10.287.130">
    <property type="match status" value="1"/>
</dbReference>
<dbReference type="NCBIfam" id="TIGR00229">
    <property type="entry name" value="sensory_box"/>
    <property type="match status" value="1"/>
</dbReference>
<dbReference type="Pfam" id="PF02743">
    <property type="entry name" value="dCache_1"/>
    <property type="match status" value="1"/>
</dbReference>
<evidence type="ECO:0000256" key="11">
    <source>
        <dbReference type="PROSITE-ProRule" id="PRU00169"/>
    </source>
</evidence>
<dbReference type="PROSITE" id="PS50113">
    <property type="entry name" value="PAC"/>
    <property type="match status" value="1"/>
</dbReference>
<dbReference type="Pfam" id="PF08448">
    <property type="entry name" value="PAS_4"/>
    <property type="match status" value="1"/>
</dbReference>
<evidence type="ECO:0000256" key="7">
    <source>
        <dbReference type="ARBA" id="ARBA00022989"/>
    </source>
</evidence>
<dbReference type="InterPro" id="IPR000014">
    <property type="entry name" value="PAS"/>
</dbReference>
<evidence type="ECO:0000259" key="16">
    <source>
        <dbReference type="PROSITE" id="PS50894"/>
    </source>
</evidence>
<evidence type="ECO:0000259" key="14">
    <source>
        <dbReference type="PROSITE" id="PS50110"/>
    </source>
</evidence>
<dbReference type="InterPro" id="IPR036890">
    <property type="entry name" value="HATPase_C_sf"/>
</dbReference>
<dbReference type="SMART" id="SM00388">
    <property type="entry name" value="HisKA"/>
    <property type="match status" value="1"/>
</dbReference>
<evidence type="ECO:0000256" key="3">
    <source>
        <dbReference type="ARBA" id="ARBA00012438"/>
    </source>
</evidence>
<dbReference type="InterPro" id="IPR013656">
    <property type="entry name" value="PAS_4"/>
</dbReference>
<comment type="catalytic activity">
    <reaction evidence="1">
        <text>ATP + protein L-histidine = ADP + protein N-phospho-L-histidine.</text>
        <dbReference type="EC" id="2.7.13.3"/>
    </reaction>
</comment>
<comment type="subcellular location">
    <subcellularLocation>
        <location evidence="2">Cell membrane</location>
        <topology evidence="2">Multi-pass membrane protein</topology>
    </subcellularLocation>
</comment>
<protein>
    <recommendedName>
        <fullName evidence="3">histidine kinase</fullName>
        <ecNumber evidence="3">2.7.13.3</ecNumber>
    </recommendedName>
</protein>
<evidence type="ECO:0000256" key="4">
    <source>
        <dbReference type="ARBA" id="ARBA00022475"/>
    </source>
</evidence>
<dbReference type="SUPFAM" id="SSF55785">
    <property type="entry name" value="PYP-like sensor domain (PAS domain)"/>
    <property type="match status" value="1"/>
</dbReference>
<keyword evidence="18" id="KW-1185">Reference proteome</keyword>
<dbReference type="InterPro" id="IPR003661">
    <property type="entry name" value="HisK_dim/P_dom"/>
</dbReference>
<dbReference type="PROSITE" id="PS50894">
    <property type="entry name" value="HPT"/>
    <property type="match status" value="1"/>
</dbReference>
<comment type="caution">
    <text evidence="17">The sequence shown here is derived from an EMBL/GenBank/DDBJ whole genome shotgun (WGS) entry which is preliminary data.</text>
</comment>
<dbReference type="GO" id="GO:0000155">
    <property type="term" value="F:phosphorelay sensor kinase activity"/>
    <property type="evidence" value="ECO:0007669"/>
    <property type="project" value="InterPro"/>
</dbReference>
<accession>A0A4R2LD00</accession>
<feature type="domain" description="Histidine kinase" evidence="13">
    <location>
        <begin position="490"/>
        <end position="709"/>
    </location>
</feature>
<keyword evidence="5 11" id="KW-0597">Phosphoprotein</keyword>
<evidence type="ECO:0000313" key="18">
    <source>
        <dbReference type="Proteomes" id="UP000295765"/>
    </source>
</evidence>
<dbReference type="InterPro" id="IPR003594">
    <property type="entry name" value="HATPase_dom"/>
</dbReference>
<organism evidence="17 18">
    <name type="scientific">Plasticicumulans lactativorans</name>
    <dbReference type="NCBI Taxonomy" id="1133106"/>
    <lineage>
        <taxon>Bacteria</taxon>
        <taxon>Pseudomonadati</taxon>
        <taxon>Pseudomonadota</taxon>
        <taxon>Gammaproteobacteria</taxon>
        <taxon>Candidatus Competibacteraceae</taxon>
        <taxon>Plasticicumulans</taxon>
    </lineage>
</organism>
<proteinExistence type="predicted"/>
<feature type="domain" description="HPt" evidence="16">
    <location>
        <begin position="1029"/>
        <end position="1123"/>
    </location>
</feature>
<feature type="modified residue" description="4-aspartylphosphate" evidence="11">
    <location>
        <position position="925"/>
    </location>
</feature>
<dbReference type="EMBL" id="SLWY01000012">
    <property type="protein sequence ID" value="TCO80728.1"/>
    <property type="molecule type" value="Genomic_DNA"/>
</dbReference>
<evidence type="ECO:0000256" key="9">
    <source>
        <dbReference type="ARBA" id="ARBA00023136"/>
    </source>
</evidence>
<dbReference type="CDD" id="cd12914">
    <property type="entry name" value="PDC1_DGC_like"/>
    <property type="match status" value="1"/>
</dbReference>
<dbReference type="Pfam" id="PF00072">
    <property type="entry name" value="Response_reg"/>
    <property type="match status" value="1"/>
</dbReference>
<dbReference type="PANTHER" id="PTHR45339">
    <property type="entry name" value="HYBRID SIGNAL TRANSDUCTION HISTIDINE KINASE J"/>
    <property type="match status" value="1"/>
</dbReference>
<dbReference type="Gene3D" id="1.20.120.160">
    <property type="entry name" value="HPT domain"/>
    <property type="match status" value="1"/>
</dbReference>
<dbReference type="CDD" id="cd17546">
    <property type="entry name" value="REC_hyHK_CKI1_RcsC-like"/>
    <property type="match status" value="2"/>
</dbReference>
<dbReference type="PANTHER" id="PTHR45339:SF3">
    <property type="entry name" value="HISTIDINE KINASE"/>
    <property type="match status" value="1"/>
</dbReference>
<dbReference type="AlphaFoldDB" id="A0A4R2LD00"/>
<dbReference type="InterPro" id="IPR008207">
    <property type="entry name" value="Sig_transdc_His_kin_Hpt_dom"/>
</dbReference>
<dbReference type="SMART" id="SM00091">
    <property type="entry name" value="PAS"/>
    <property type="match status" value="1"/>
</dbReference>
<dbReference type="FunFam" id="3.30.565.10:FF:000010">
    <property type="entry name" value="Sensor histidine kinase RcsC"/>
    <property type="match status" value="1"/>
</dbReference>
<dbReference type="RefSeq" id="WP_165904115.1">
    <property type="nucleotide sequence ID" value="NZ_SLWY01000012.1"/>
</dbReference>
<feature type="modified residue" description="Phosphohistidine" evidence="10">
    <location>
        <position position="1068"/>
    </location>
</feature>
<keyword evidence="9 12" id="KW-0472">Membrane</keyword>
<dbReference type="PRINTS" id="PR00344">
    <property type="entry name" value="BCTRLSENSOR"/>
</dbReference>
<name>A0A4R2LD00_9GAMM</name>
<feature type="transmembrane region" description="Helical" evidence="12">
    <location>
        <begin position="302"/>
        <end position="321"/>
    </location>
</feature>
<dbReference type="InterPro" id="IPR000700">
    <property type="entry name" value="PAS-assoc_C"/>
</dbReference>
<reference evidence="17 18" key="1">
    <citation type="submission" date="2019-03" db="EMBL/GenBank/DDBJ databases">
        <title>Genomic Encyclopedia of Type Strains, Phase IV (KMG-IV): sequencing the most valuable type-strain genomes for metagenomic binning, comparative biology and taxonomic classification.</title>
        <authorList>
            <person name="Goeker M."/>
        </authorList>
    </citation>
    <scope>NUCLEOTIDE SEQUENCE [LARGE SCALE GENOMIC DNA]</scope>
    <source>
        <strain evidence="17 18">DSM 25287</strain>
    </source>
</reference>